<dbReference type="RefSeq" id="WP_144707397.1">
    <property type="nucleotide sequence ID" value="NZ_VNJJ01000033.1"/>
</dbReference>
<organism evidence="1 2">
    <name type="scientific">Cohnella terricola</name>
    <dbReference type="NCBI Taxonomy" id="1289167"/>
    <lineage>
        <taxon>Bacteria</taxon>
        <taxon>Bacillati</taxon>
        <taxon>Bacillota</taxon>
        <taxon>Bacilli</taxon>
        <taxon>Bacillales</taxon>
        <taxon>Paenibacillaceae</taxon>
        <taxon>Cohnella</taxon>
    </lineage>
</organism>
<keyword evidence="2" id="KW-1185">Reference proteome</keyword>
<dbReference type="EMBL" id="VNJJ01000033">
    <property type="protein sequence ID" value="TVX91386.1"/>
    <property type="molecule type" value="Genomic_DNA"/>
</dbReference>
<evidence type="ECO:0000313" key="1">
    <source>
        <dbReference type="EMBL" id="TVX91386.1"/>
    </source>
</evidence>
<evidence type="ECO:0000313" key="2">
    <source>
        <dbReference type="Proteomes" id="UP000316330"/>
    </source>
</evidence>
<accession>A0A559IUT3</accession>
<proteinExistence type="predicted"/>
<name>A0A559IUT3_9BACL</name>
<gene>
    <name evidence="1" type="ORF">FPZ45_25080</name>
</gene>
<protein>
    <submittedName>
        <fullName evidence="1">Uncharacterized protein</fullName>
    </submittedName>
</protein>
<sequence>MSEINIAYTNEYQEHKKKLEYIYNKKFMSKDTEERHLPDGKHILKTYYYYDDSHQVSEYNVRASKTDVLDLRGNILTELKNIDYHVDLFTMVEHSNGKNYLLFSTELYGYSVLDFSDFSAYHFIPAESFKEHKETFIWTNVLYCAQNNILAVDGCYWACPSSTYFFDFSNPTNIPLKELYNSYDMDGEVNIDTDVIPLRWNNDGTIVLKCCIDEEGENEVEKTIDVLSRIK</sequence>
<reference evidence="1 2" key="1">
    <citation type="submission" date="2019-07" db="EMBL/GenBank/DDBJ databases">
        <authorList>
            <person name="Kim J."/>
        </authorList>
    </citation>
    <scope>NUCLEOTIDE SEQUENCE [LARGE SCALE GENOMIC DNA]</scope>
    <source>
        <strain evidence="1 2">G13</strain>
    </source>
</reference>
<comment type="caution">
    <text evidence="1">The sequence shown here is derived from an EMBL/GenBank/DDBJ whole genome shotgun (WGS) entry which is preliminary data.</text>
</comment>
<dbReference type="OrthoDB" id="1550463at2"/>
<dbReference type="Proteomes" id="UP000316330">
    <property type="component" value="Unassembled WGS sequence"/>
</dbReference>
<dbReference type="AlphaFoldDB" id="A0A559IUT3"/>